<dbReference type="EMBL" id="LXJU01000026">
    <property type="protein sequence ID" value="OGE48732.1"/>
    <property type="molecule type" value="Genomic_DNA"/>
</dbReference>
<sequence>MAHTSVHCHTMKLAALGEDFMEAQSGYNDDGSGQPWMPHAATISLIRLTVHAQRTQKQKYRTQTTAARHAKSNNGLFSYDGGFGGSAFFLEFVLWL</sequence>
<comment type="caution">
    <text evidence="1">The sequence shown here is derived from an EMBL/GenBank/DDBJ whole genome shotgun (WGS) entry which is preliminary data.</text>
</comment>
<organism evidence="1 2">
    <name type="scientific">Penicillium arizonense</name>
    <dbReference type="NCBI Taxonomy" id="1835702"/>
    <lineage>
        <taxon>Eukaryota</taxon>
        <taxon>Fungi</taxon>
        <taxon>Dikarya</taxon>
        <taxon>Ascomycota</taxon>
        <taxon>Pezizomycotina</taxon>
        <taxon>Eurotiomycetes</taxon>
        <taxon>Eurotiomycetidae</taxon>
        <taxon>Eurotiales</taxon>
        <taxon>Aspergillaceae</taxon>
        <taxon>Penicillium</taxon>
    </lineage>
</organism>
<dbReference type="Proteomes" id="UP000177622">
    <property type="component" value="Unassembled WGS sequence"/>
</dbReference>
<dbReference type="GeneID" id="34580693"/>
<name>A0A1F5L6B0_PENAI</name>
<dbReference type="AlphaFoldDB" id="A0A1F5L6B0"/>
<evidence type="ECO:0000313" key="1">
    <source>
        <dbReference type="EMBL" id="OGE48732.1"/>
    </source>
</evidence>
<keyword evidence="2" id="KW-1185">Reference proteome</keyword>
<accession>A0A1F5L6B0</accession>
<gene>
    <name evidence="1" type="ORF">PENARI_c026G06422</name>
</gene>
<reference evidence="1 2" key="1">
    <citation type="journal article" date="2016" name="Sci. Rep.">
        <title>Penicillium arizonense, a new, genome sequenced fungal species, reveals a high chemical diversity in secreted metabolites.</title>
        <authorList>
            <person name="Grijseels S."/>
            <person name="Nielsen J.C."/>
            <person name="Randelovic M."/>
            <person name="Nielsen J."/>
            <person name="Nielsen K.F."/>
            <person name="Workman M."/>
            <person name="Frisvad J.C."/>
        </authorList>
    </citation>
    <scope>NUCLEOTIDE SEQUENCE [LARGE SCALE GENOMIC DNA]</scope>
    <source>
        <strain evidence="1 2">CBS 141311</strain>
    </source>
</reference>
<dbReference type="RefSeq" id="XP_022484187.1">
    <property type="nucleotide sequence ID" value="XM_022635959.1"/>
</dbReference>
<protein>
    <submittedName>
        <fullName evidence="1">Uncharacterized protein</fullName>
    </submittedName>
</protein>
<proteinExistence type="predicted"/>
<evidence type="ECO:0000313" key="2">
    <source>
        <dbReference type="Proteomes" id="UP000177622"/>
    </source>
</evidence>